<evidence type="ECO:0000259" key="2">
    <source>
        <dbReference type="Pfam" id="PF08646"/>
    </source>
</evidence>
<name>A0ABY9BVU4_VITVI</name>
<dbReference type="Gene3D" id="2.40.50.140">
    <property type="entry name" value="Nucleic acid-binding proteins"/>
    <property type="match status" value="1"/>
</dbReference>
<feature type="domain" description="Replication protein A OB" evidence="3">
    <location>
        <begin position="63"/>
        <end position="113"/>
    </location>
</feature>
<reference evidence="4 5" key="1">
    <citation type="journal article" date="2023" name="Hortic Res">
        <title>The complete reference genome for grapevine (Vitis vinifera L.) genetics and breeding.</title>
        <authorList>
            <person name="Shi X."/>
            <person name="Cao S."/>
            <person name="Wang X."/>
            <person name="Huang S."/>
            <person name="Wang Y."/>
            <person name="Liu Z."/>
            <person name="Liu W."/>
            <person name="Leng X."/>
            <person name="Peng Y."/>
            <person name="Wang N."/>
            <person name="Wang Y."/>
            <person name="Ma Z."/>
            <person name="Xu X."/>
            <person name="Zhang F."/>
            <person name="Xue H."/>
            <person name="Zhong H."/>
            <person name="Wang Y."/>
            <person name="Zhang K."/>
            <person name="Velt A."/>
            <person name="Avia K."/>
            <person name="Holtgrawe D."/>
            <person name="Grimplet J."/>
            <person name="Matus J.T."/>
            <person name="Ware D."/>
            <person name="Wu X."/>
            <person name="Wang H."/>
            <person name="Liu C."/>
            <person name="Fang Y."/>
            <person name="Rustenholz C."/>
            <person name="Cheng Z."/>
            <person name="Xiao H."/>
            <person name="Zhou Y."/>
        </authorList>
    </citation>
    <scope>NUCLEOTIDE SEQUENCE [LARGE SCALE GENOMIC DNA]</scope>
    <source>
        <strain evidence="5">cv. Pinot noir / PN40024</strain>
        <tissue evidence="4">Leaf</tissue>
    </source>
</reference>
<dbReference type="SUPFAM" id="SSF50249">
    <property type="entry name" value="Nucleic acid-binding proteins"/>
    <property type="match status" value="2"/>
</dbReference>
<organism evidence="4 5">
    <name type="scientific">Vitis vinifera</name>
    <name type="common">Grape</name>
    <dbReference type="NCBI Taxonomy" id="29760"/>
    <lineage>
        <taxon>Eukaryota</taxon>
        <taxon>Viridiplantae</taxon>
        <taxon>Streptophyta</taxon>
        <taxon>Embryophyta</taxon>
        <taxon>Tracheophyta</taxon>
        <taxon>Spermatophyta</taxon>
        <taxon>Magnoliopsida</taxon>
        <taxon>eudicotyledons</taxon>
        <taxon>Gunneridae</taxon>
        <taxon>Pentapetalae</taxon>
        <taxon>rosids</taxon>
        <taxon>Vitales</taxon>
        <taxon>Vitaceae</taxon>
        <taxon>Viteae</taxon>
        <taxon>Vitis</taxon>
    </lineage>
</organism>
<feature type="domain" description="Replication factor A C-terminal" evidence="2">
    <location>
        <begin position="116"/>
        <end position="170"/>
    </location>
</feature>
<dbReference type="InterPro" id="IPR031657">
    <property type="entry name" value="REPA_OB_2"/>
</dbReference>
<dbReference type="EMBL" id="CP126652">
    <property type="protein sequence ID" value="WJZ86576.1"/>
    <property type="molecule type" value="Genomic_DNA"/>
</dbReference>
<dbReference type="Pfam" id="PF16900">
    <property type="entry name" value="REPA_OB_2"/>
    <property type="match status" value="1"/>
</dbReference>
<accession>A0ABY9BVU4</accession>
<evidence type="ECO:0000313" key="4">
    <source>
        <dbReference type="EMBL" id="WJZ86576.1"/>
    </source>
</evidence>
<keyword evidence="5" id="KW-1185">Reference proteome</keyword>
<dbReference type="InterPro" id="IPR012340">
    <property type="entry name" value="NA-bd_OB-fold"/>
</dbReference>
<dbReference type="Pfam" id="PF08646">
    <property type="entry name" value="Rep_fac-A_C"/>
    <property type="match status" value="1"/>
</dbReference>
<sequence length="181" mass="20701">MATKKLLIKKKNKNQYKDFSSNVSIYSFYGCFRTYAVKVYPQQTPKNLGASSFAVMLDPFWKKTVVVSLWNDHATNVGQELLDNADKFPIVAIKSLKVGDFQVVSLSTLSESIVLEGEENLFQQKLKEAIWVPQLFRISVAQHEYMNEKRQRITSRAVVPVDFAAESRLLLEEISKMKTSQ</sequence>
<keyword evidence="1" id="KW-0238">DNA-binding</keyword>
<dbReference type="PROSITE" id="PS51257">
    <property type="entry name" value="PROKAR_LIPOPROTEIN"/>
    <property type="match status" value="1"/>
</dbReference>
<dbReference type="InterPro" id="IPR013955">
    <property type="entry name" value="Rep_factor-A_C"/>
</dbReference>
<evidence type="ECO:0008006" key="6">
    <source>
        <dbReference type="Google" id="ProtNLM"/>
    </source>
</evidence>
<evidence type="ECO:0000259" key="3">
    <source>
        <dbReference type="Pfam" id="PF16900"/>
    </source>
</evidence>
<proteinExistence type="predicted"/>
<evidence type="ECO:0000256" key="1">
    <source>
        <dbReference type="ARBA" id="ARBA00023125"/>
    </source>
</evidence>
<dbReference type="Proteomes" id="UP001227230">
    <property type="component" value="Chromosome 5"/>
</dbReference>
<evidence type="ECO:0000313" key="5">
    <source>
        <dbReference type="Proteomes" id="UP001227230"/>
    </source>
</evidence>
<gene>
    <name evidence="4" type="ORF">VitviT2T_006020</name>
</gene>
<protein>
    <recommendedName>
        <fullName evidence="6">Replication protein A OB domain-containing protein</fullName>
    </recommendedName>
</protein>